<evidence type="ECO:0000313" key="3">
    <source>
        <dbReference type="Proteomes" id="UP001501222"/>
    </source>
</evidence>
<dbReference type="EMBL" id="BAABAA010000007">
    <property type="protein sequence ID" value="GAA3574840.1"/>
    <property type="molecule type" value="Genomic_DNA"/>
</dbReference>
<name>A0ABP6XZG5_9ACTN</name>
<proteinExistence type="predicted"/>
<evidence type="ECO:0000256" key="1">
    <source>
        <dbReference type="SAM" id="MobiDB-lite"/>
    </source>
</evidence>
<keyword evidence="3" id="KW-1185">Reference proteome</keyword>
<reference evidence="3" key="1">
    <citation type="journal article" date="2019" name="Int. J. Syst. Evol. Microbiol.">
        <title>The Global Catalogue of Microorganisms (GCM) 10K type strain sequencing project: providing services to taxonomists for standard genome sequencing and annotation.</title>
        <authorList>
            <consortium name="The Broad Institute Genomics Platform"/>
            <consortium name="The Broad Institute Genome Sequencing Center for Infectious Disease"/>
            <person name="Wu L."/>
            <person name="Ma J."/>
        </authorList>
    </citation>
    <scope>NUCLEOTIDE SEQUENCE [LARGE SCALE GENOMIC DNA]</scope>
    <source>
        <strain evidence="3">JCM 16928</strain>
    </source>
</reference>
<dbReference type="Proteomes" id="UP001501222">
    <property type="component" value="Unassembled WGS sequence"/>
</dbReference>
<comment type="caution">
    <text evidence="2">The sequence shown here is derived from an EMBL/GenBank/DDBJ whole genome shotgun (WGS) entry which is preliminary data.</text>
</comment>
<organism evidence="2 3">
    <name type="scientific">Kribbella ginsengisoli</name>
    <dbReference type="NCBI Taxonomy" id="363865"/>
    <lineage>
        <taxon>Bacteria</taxon>
        <taxon>Bacillati</taxon>
        <taxon>Actinomycetota</taxon>
        <taxon>Actinomycetes</taxon>
        <taxon>Propionibacteriales</taxon>
        <taxon>Kribbellaceae</taxon>
        <taxon>Kribbella</taxon>
    </lineage>
</organism>
<accession>A0ABP6XZG5</accession>
<protein>
    <submittedName>
        <fullName evidence="2">Uncharacterized protein</fullName>
    </submittedName>
</protein>
<evidence type="ECO:0000313" key="2">
    <source>
        <dbReference type="EMBL" id="GAA3574840.1"/>
    </source>
</evidence>
<sequence length="92" mass="9451">MPAGGGLATAHVATTRGKHMTDPVDTSDSTDVLDEETLPPLAEAPGIMADDPELDDPATEAAFQDPIPDTDPLGPDEEPGVEPSLDFGIEVG</sequence>
<gene>
    <name evidence="2" type="ORF">GCM10022235_50590</name>
</gene>
<feature type="region of interest" description="Disordered" evidence="1">
    <location>
        <begin position="1"/>
        <end position="92"/>
    </location>
</feature>